<dbReference type="EMBL" id="AF031571">
    <property type="protein sequence ID" value="AAB88446.1"/>
    <property type="molecule type" value="Genomic_DNA"/>
</dbReference>
<sequence length="382" mass="42017">MARSWRWPIRAIDSWACNSIPSRFSPPTASVCWRTLYSGAARWRSRSAFGPERRCAVSTEARLPGRRIVETLAAQFAQALAGAFEKATEAALGFQRGVVVAIHLGVDAARFVQFAEDCQGTVAQAFLDEIMRRDAPSDAGFHQTQHVVEVFHEEHLVADRPQQVRMLPGAAAEADLPVIGQARDAVQGGIAQRVLRMGDDERLGVAEHALVEAGDLQFLVDGDGDIDFRVVLLDRRQAIGGRGAYQADHVEIVEQYAAHRIAERRRDGGVQQHPEIARTLVEIEGDVADQLLVVQQAAHVRDQAKRLLGGFDLVAVPTDQLHAQVDFQVADRRADRGVRLAQDPRSGGNRTGGDDLEEHVHVIQVMNRHPLFLLLGGACRFP</sequence>
<organism evidence="1">
    <name type="scientific">Pseudomonas aeruginosa</name>
    <dbReference type="NCBI Taxonomy" id="287"/>
    <lineage>
        <taxon>Bacteria</taxon>
        <taxon>Pseudomonadati</taxon>
        <taxon>Pseudomonadota</taxon>
        <taxon>Gammaproteobacteria</taxon>
        <taxon>Pseudomonadales</taxon>
        <taxon>Pseudomonadaceae</taxon>
        <taxon>Pseudomonas</taxon>
    </lineage>
</organism>
<dbReference type="AlphaFoldDB" id="O50218"/>
<name>O50218_PSEAI</name>
<accession>O50218</accession>
<reference evidence="1" key="1">
    <citation type="journal article" date="1997" name="Proc. Natl. Acad. Sci. U.S.A.">
        <title>Use of model plant hosts to identify Pseudomonas aeruginosa virulence factors.</title>
        <authorList>
            <person name="Rahme L.G."/>
            <person name="Tan M.W."/>
            <person name="Le L."/>
            <person name="Wong S.M."/>
            <person name="Tompkins R.G."/>
            <person name="Calderwood S.B."/>
            <person name="Ausubel F.M."/>
        </authorList>
    </citation>
    <scope>NUCLEOTIDE SEQUENCE</scope>
    <source>
        <strain evidence="1">UCBPP-PA14</strain>
    </source>
</reference>
<proteinExistence type="predicted"/>
<protein>
    <submittedName>
        <fullName evidence="1">Uncharacterized protein</fullName>
    </submittedName>
</protein>
<evidence type="ECO:0000313" key="1">
    <source>
        <dbReference type="EMBL" id="AAB88446.1"/>
    </source>
</evidence>